<dbReference type="Proteomes" id="UP000651156">
    <property type="component" value="Unassembled WGS sequence"/>
</dbReference>
<protein>
    <recommendedName>
        <fullName evidence="3">carbonic anhydrase</fullName>
        <ecNumber evidence="3">4.2.1.1</ecNumber>
    </recommendedName>
</protein>
<keyword evidence="9" id="KW-1185">Reference proteome</keyword>
<dbReference type="RefSeq" id="WP_193934542.1">
    <property type="nucleotide sequence ID" value="NZ_CAWPMZ010000127.1"/>
</dbReference>
<keyword evidence="5" id="KW-0862">Zinc</keyword>
<evidence type="ECO:0000256" key="5">
    <source>
        <dbReference type="ARBA" id="ARBA00022833"/>
    </source>
</evidence>
<evidence type="ECO:0000313" key="8">
    <source>
        <dbReference type="EMBL" id="MBE9193149.1"/>
    </source>
</evidence>
<dbReference type="SUPFAM" id="SSF53056">
    <property type="entry name" value="beta-carbonic anhydrase, cab"/>
    <property type="match status" value="1"/>
</dbReference>
<sequence>MSQNNQVQQSFLEKKRLRDQKIPHLLQQVERQPPVAAIETRTRNRDRLDDLVQYPNRLSQLALAANPPEKPQSVSPDAALQRLLEGNQRFVDGAYQNLQQSQSRFQETASAQYPFASILGCADSRVPTEIIFDQGVGDLFVIRLAGNVASQTAIGSLEFATSVLGTQLIVVVGHSDCGAVAAAVKGELLPGQIGGFLENIKPTVARVKDKTGDLKANTVIANIQYQAQKLAESSTILAGLIQAGKLKIVGGQYDLRTGKFTIVT</sequence>
<evidence type="ECO:0000256" key="6">
    <source>
        <dbReference type="ARBA" id="ARBA00023239"/>
    </source>
</evidence>
<dbReference type="SMART" id="SM00947">
    <property type="entry name" value="Pro_CA"/>
    <property type="match status" value="1"/>
</dbReference>
<comment type="similarity">
    <text evidence="2">Belongs to the beta-class carbonic anhydrase family.</text>
</comment>
<dbReference type="Gene3D" id="3.40.1050.10">
    <property type="entry name" value="Carbonic anhydrase"/>
    <property type="match status" value="1"/>
</dbReference>
<accession>A0ABR9UXY1</accession>
<comment type="cofactor">
    <cofactor evidence="1">
        <name>Zn(2+)</name>
        <dbReference type="ChEBI" id="CHEBI:29105"/>
    </cofactor>
</comment>
<name>A0ABR9UXY1_9CHRO</name>
<evidence type="ECO:0000256" key="3">
    <source>
        <dbReference type="ARBA" id="ARBA00012925"/>
    </source>
</evidence>
<comment type="caution">
    <text evidence="8">The sequence shown here is derived from an EMBL/GenBank/DDBJ whole genome shotgun (WGS) entry which is preliminary data.</text>
</comment>
<gene>
    <name evidence="8" type="ORF">IQ230_22920</name>
</gene>
<proteinExistence type="inferred from homology"/>
<dbReference type="Pfam" id="PF00484">
    <property type="entry name" value="Pro_CA"/>
    <property type="match status" value="1"/>
</dbReference>
<dbReference type="PANTHER" id="PTHR11002">
    <property type="entry name" value="CARBONIC ANHYDRASE"/>
    <property type="match status" value="1"/>
</dbReference>
<dbReference type="EMBL" id="JADEWN010000079">
    <property type="protein sequence ID" value="MBE9193149.1"/>
    <property type="molecule type" value="Genomic_DNA"/>
</dbReference>
<dbReference type="CDD" id="cd03378">
    <property type="entry name" value="beta_CA_cladeC"/>
    <property type="match status" value="1"/>
</dbReference>
<dbReference type="EC" id="4.2.1.1" evidence="3"/>
<dbReference type="InterPro" id="IPR001765">
    <property type="entry name" value="Carbonic_anhydrase"/>
</dbReference>
<evidence type="ECO:0000313" key="9">
    <source>
        <dbReference type="Proteomes" id="UP000651156"/>
    </source>
</evidence>
<evidence type="ECO:0000256" key="1">
    <source>
        <dbReference type="ARBA" id="ARBA00001947"/>
    </source>
</evidence>
<evidence type="ECO:0000256" key="4">
    <source>
        <dbReference type="ARBA" id="ARBA00022723"/>
    </source>
</evidence>
<organism evidence="8 9">
    <name type="scientific">Gloeocapsopsis crepidinum LEGE 06123</name>
    <dbReference type="NCBI Taxonomy" id="588587"/>
    <lineage>
        <taxon>Bacteria</taxon>
        <taxon>Bacillati</taxon>
        <taxon>Cyanobacteriota</taxon>
        <taxon>Cyanophyceae</taxon>
        <taxon>Oscillatoriophycideae</taxon>
        <taxon>Chroococcales</taxon>
        <taxon>Chroococcaceae</taxon>
        <taxon>Gloeocapsopsis</taxon>
    </lineage>
</organism>
<keyword evidence="4" id="KW-0479">Metal-binding</keyword>
<dbReference type="PANTHER" id="PTHR11002:SF76">
    <property type="entry name" value="CARBONIC ANHYDRASE"/>
    <property type="match status" value="1"/>
</dbReference>
<evidence type="ECO:0000256" key="2">
    <source>
        <dbReference type="ARBA" id="ARBA00006217"/>
    </source>
</evidence>
<dbReference type="InterPro" id="IPR036874">
    <property type="entry name" value="Carbonic_anhydrase_sf"/>
</dbReference>
<evidence type="ECO:0000256" key="7">
    <source>
        <dbReference type="ARBA" id="ARBA00048348"/>
    </source>
</evidence>
<comment type="catalytic activity">
    <reaction evidence="7">
        <text>hydrogencarbonate + H(+) = CO2 + H2O</text>
        <dbReference type="Rhea" id="RHEA:10748"/>
        <dbReference type="ChEBI" id="CHEBI:15377"/>
        <dbReference type="ChEBI" id="CHEBI:15378"/>
        <dbReference type="ChEBI" id="CHEBI:16526"/>
        <dbReference type="ChEBI" id="CHEBI:17544"/>
        <dbReference type="EC" id="4.2.1.1"/>
    </reaction>
</comment>
<reference evidence="8 9" key="1">
    <citation type="submission" date="2020-10" db="EMBL/GenBank/DDBJ databases">
        <authorList>
            <person name="Castelo-Branco R."/>
            <person name="Eusebio N."/>
            <person name="Adriana R."/>
            <person name="Vieira A."/>
            <person name="Brugerolle De Fraissinette N."/>
            <person name="Rezende De Castro R."/>
            <person name="Schneider M.P."/>
            <person name="Vasconcelos V."/>
            <person name="Leao P.N."/>
        </authorList>
    </citation>
    <scope>NUCLEOTIDE SEQUENCE [LARGE SCALE GENOMIC DNA]</scope>
    <source>
        <strain evidence="8 9">LEGE 06123</strain>
    </source>
</reference>
<keyword evidence="6" id="KW-0456">Lyase</keyword>